<comment type="caution">
    <text evidence="3">The sequence shown here is derived from an EMBL/GenBank/DDBJ whole genome shotgun (WGS) entry which is preliminary data.</text>
</comment>
<protein>
    <submittedName>
        <fullName evidence="3">STAS domain-containing protein</fullName>
    </submittedName>
</protein>
<name>A0ABV4UGA2_9RHOO</name>
<feature type="compositionally biased region" description="Polar residues" evidence="1">
    <location>
        <begin position="37"/>
        <end position="46"/>
    </location>
</feature>
<organism evidence="3 4">
    <name type="scientific">Dentiradicibacter hellwigii</name>
    <dbReference type="NCBI Taxonomy" id="3149053"/>
    <lineage>
        <taxon>Bacteria</taxon>
        <taxon>Pseudomonadati</taxon>
        <taxon>Pseudomonadota</taxon>
        <taxon>Betaproteobacteria</taxon>
        <taxon>Rhodocyclales</taxon>
        <taxon>Rhodocyclaceae</taxon>
        <taxon>Dentiradicibacter</taxon>
    </lineage>
</organism>
<evidence type="ECO:0000313" key="3">
    <source>
        <dbReference type="EMBL" id="MFA9950631.1"/>
    </source>
</evidence>
<dbReference type="InterPro" id="IPR036513">
    <property type="entry name" value="STAS_dom_sf"/>
</dbReference>
<feature type="region of interest" description="Disordered" evidence="1">
    <location>
        <begin position="1"/>
        <end position="46"/>
    </location>
</feature>
<feature type="compositionally biased region" description="Polar residues" evidence="1">
    <location>
        <begin position="11"/>
        <end position="24"/>
    </location>
</feature>
<dbReference type="RefSeq" id="WP_418891673.1">
    <property type="nucleotide sequence ID" value="NZ_JBEUWX010000002.1"/>
</dbReference>
<dbReference type="Proteomes" id="UP001574673">
    <property type="component" value="Unassembled WGS sequence"/>
</dbReference>
<feature type="domain" description="STAS" evidence="2">
    <location>
        <begin position="325"/>
        <end position="386"/>
    </location>
</feature>
<gene>
    <name evidence="3" type="ORF">ABCS64_09940</name>
</gene>
<dbReference type="EMBL" id="JBEUWX010000002">
    <property type="protein sequence ID" value="MFA9950631.1"/>
    <property type="molecule type" value="Genomic_DNA"/>
</dbReference>
<reference evidence="4" key="1">
    <citation type="submission" date="2024-06" db="EMBL/GenBank/DDBJ databases">
        <title>Radixoralia hellwigii gen. nov., sp nov., isolated from a root canal in the human oral cavity.</title>
        <authorList>
            <person name="Bartsch S."/>
            <person name="Wittmer A."/>
            <person name="Schulz A.-K."/>
            <person name="Neumann-Schaal M."/>
            <person name="Wolf J."/>
            <person name="Gronow S."/>
            <person name="Tennert C."/>
            <person name="Haecker G."/>
            <person name="Cieplik F."/>
            <person name="Al-Ahmad A."/>
        </authorList>
    </citation>
    <scope>NUCLEOTIDE SEQUENCE [LARGE SCALE GENOMIC DNA]</scope>
    <source>
        <strain evidence="4">Wk13</strain>
    </source>
</reference>
<evidence type="ECO:0000259" key="2">
    <source>
        <dbReference type="PROSITE" id="PS50801"/>
    </source>
</evidence>
<dbReference type="Gene3D" id="3.30.750.24">
    <property type="entry name" value="STAS domain"/>
    <property type="match status" value="2"/>
</dbReference>
<feature type="region of interest" description="Disordered" evidence="1">
    <location>
        <begin position="272"/>
        <end position="294"/>
    </location>
</feature>
<sequence length="386" mass="42998">MIFSLFKKSSKTTASEAATQNGEAQNPDADNADVENSRFSDFSPNESQGSIIVEEDSSHADADAEEAAMLYANRQNDEARSVLEEAVRHRKREAGEWLWRMLFDLYRIIGDHKAFDAMGIEYAKAFEKSPPVWHGETDSQSKSSALVGGMNFNGDLVGSNKPAFASIRQTLEKRKRLRIDFSRTRQADAAGCASLLALIQEARQKQKEIDLLGVDPLANLLQARLVPGEAKEQESWLLFLELCQRQGKQELFENTAIDYAVTFELSPPSWDETRVAASRRPAETAEDEDKNVEQETPTNAYVLEGDVRGVRFDDFGEFAEAHENIVIDCTRLVCMDFVSAGVLANILAGLKRQGRPVVLYQPNYMVAGLFRVLGLNASARMILPKP</sequence>
<dbReference type="SUPFAM" id="SSF52091">
    <property type="entry name" value="SpoIIaa-like"/>
    <property type="match status" value="2"/>
</dbReference>
<dbReference type="Pfam" id="PF01740">
    <property type="entry name" value="STAS"/>
    <property type="match status" value="1"/>
</dbReference>
<dbReference type="PROSITE" id="PS50801">
    <property type="entry name" value="STAS"/>
    <property type="match status" value="1"/>
</dbReference>
<proteinExistence type="predicted"/>
<evidence type="ECO:0000313" key="4">
    <source>
        <dbReference type="Proteomes" id="UP001574673"/>
    </source>
</evidence>
<dbReference type="InterPro" id="IPR002645">
    <property type="entry name" value="STAS_dom"/>
</dbReference>
<evidence type="ECO:0000256" key="1">
    <source>
        <dbReference type="SAM" id="MobiDB-lite"/>
    </source>
</evidence>
<accession>A0ABV4UGA2</accession>
<keyword evidence="4" id="KW-1185">Reference proteome</keyword>